<name>A0A9N9CI40_9GLOM</name>
<evidence type="ECO:0000256" key="1">
    <source>
        <dbReference type="SAM" id="MobiDB-lite"/>
    </source>
</evidence>
<evidence type="ECO:0000313" key="3">
    <source>
        <dbReference type="Proteomes" id="UP000789405"/>
    </source>
</evidence>
<evidence type="ECO:0000313" key="2">
    <source>
        <dbReference type="EMBL" id="CAG8602564.1"/>
    </source>
</evidence>
<feature type="region of interest" description="Disordered" evidence="1">
    <location>
        <begin position="1"/>
        <end position="30"/>
    </location>
</feature>
<feature type="non-terminal residue" evidence="2">
    <location>
        <position position="1"/>
    </location>
</feature>
<comment type="caution">
    <text evidence="2">The sequence shown here is derived from an EMBL/GenBank/DDBJ whole genome shotgun (WGS) entry which is preliminary data.</text>
</comment>
<dbReference type="AlphaFoldDB" id="A0A9N9CI40"/>
<feature type="compositionally biased region" description="Polar residues" evidence="1">
    <location>
        <begin position="8"/>
        <end position="28"/>
    </location>
</feature>
<feature type="compositionally biased region" description="Basic and acidic residues" evidence="1">
    <location>
        <begin position="135"/>
        <end position="147"/>
    </location>
</feature>
<gene>
    <name evidence="2" type="ORF">DERYTH_LOCUS7720</name>
</gene>
<accession>A0A9N9CI40</accession>
<organism evidence="2 3">
    <name type="scientific">Dentiscutata erythropus</name>
    <dbReference type="NCBI Taxonomy" id="1348616"/>
    <lineage>
        <taxon>Eukaryota</taxon>
        <taxon>Fungi</taxon>
        <taxon>Fungi incertae sedis</taxon>
        <taxon>Mucoromycota</taxon>
        <taxon>Glomeromycotina</taxon>
        <taxon>Glomeromycetes</taxon>
        <taxon>Diversisporales</taxon>
        <taxon>Gigasporaceae</taxon>
        <taxon>Dentiscutata</taxon>
    </lineage>
</organism>
<dbReference type="OrthoDB" id="2340493at2759"/>
<reference evidence="2" key="1">
    <citation type="submission" date="2021-06" db="EMBL/GenBank/DDBJ databases">
        <authorList>
            <person name="Kallberg Y."/>
            <person name="Tangrot J."/>
            <person name="Rosling A."/>
        </authorList>
    </citation>
    <scope>NUCLEOTIDE SEQUENCE</scope>
    <source>
        <strain evidence="2">MA453B</strain>
    </source>
</reference>
<dbReference type="Proteomes" id="UP000789405">
    <property type="component" value="Unassembled WGS sequence"/>
</dbReference>
<keyword evidence="3" id="KW-1185">Reference proteome</keyword>
<feature type="region of interest" description="Disordered" evidence="1">
    <location>
        <begin position="122"/>
        <end position="147"/>
    </location>
</feature>
<sequence length="147" mass="17013">QSKKKSFTKQNDNVQSSQPASNILQPMVSQPAFPSYDEMQKSFQAIIDKQNTKHKAEMEKLKAEFESKMSQQPKKSHSPVPLKDHEQIYEFYADQVDSRWLNLSREEALQWLDKAFPSSIASKPERLRSSNQNARIDRIESKVDEIG</sequence>
<protein>
    <submittedName>
        <fullName evidence="2">11749_t:CDS:1</fullName>
    </submittedName>
</protein>
<dbReference type="EMBL" id="CAJVPY010003818">
    <property type="protein sequence ID" value="CAG8602564.1"/>
    <property type="molecule type" value="Genomic_DNA"/>
</dbReference>
<proteinExistence type="predicted"/>